<evidence type="ECO:0000256" key="2">
    <source>
        <dbReference type="SAM" id="MobiDB-lite"/>
    </source>
</evidence>
<feature type="compositionally biased region" description="Polar residues" evidence="2">
    <location>
        <begin position="255"/>
        <end position="278"/>
    </location>
</feature>
<feature type="compositionally biased region" description="Acidic residues" evidence="2">
    <location>
        <begin position="286"/>
        <end position="299"/>
    </location>
</feature>
<protein>
    <submittedName>
        <fullName evidence="3">Uncharacterized protein</fullName>
    </submittedName>
</protein>
<proteinExistence type="predicted"/>
<reference evidence="3" key="1">
    <citation type="submission" date="2020-12" db="EMBL/GenBank/DDBJ databases">
        <title>Metabolic potential, ecology and presence of endohyphal bacteria is reflected in genomic diversity of Mucoromycotina.</title>
        <authorList>
            <person name="Muszewska A."/>
            <person name="Okrasinska A."/>
            <person name="Steczkiewicz K."/>
            <person name="Drgas O."/>
            <person name="Orlowska M."/>
            <person name="Perlinska-Lenart U."/>
            <person name="Aleksandrzak-Piekarczyk T."/>
            <person name="Szatraj K."/>
            <person name="Zielenkiewicz U."/>
            <person name="Pilsyk S."/>
            <person name="Malc E."/>
            <person name="Mieczkowski P."/>
            <person name="Kruszewska J.S."/>
            <person name="Biernat P."/>
            <person name="Pawlowska J."/>
        </authorList>
    </citation>
    <scope>NUCLEOTIDE SEQUENCE</scope>
    <source>
        <strain evidence="3">WA0000051536</strain>
    </source>
</reference>
<comment type="caution">
    <text evidence="3">The sequence shown here is derived from an EMBL/GenBank/DDBJ whole genome shotgun (WGS) entry which is preliminary data.</text>
</comment>
<name>A0A8H7PKZ4_9FUNG</name>
<keyword evidence="4" id="KW-1185">Reference proteome</keyword>
<sequence>MSLAYACNCLNVRLHVASTIDSTSSLTDELGSELMGWKLSLGVGGIVIEQKPLVRLRQVSHAPSWATLSCLVCGTQDIFSILFDDQITRLDNPDWDTLLIPESNSIIIHEGLKDATEIEALKKLPNFSCTFQLVIRSPNEPHDGKGQLENKELREQLQLTLDDRMKLEEQKTRERIAAYKKQQEERLAALKKTAQEELAILETMISQALHKPQVEQPKPLDETLQHSPHPDSSTTGSMKKGSSRQRVRFEESDQKTAGTESGKTHEQPSNLGKAIQTQKDIKGDSVEAEVTEEDGMEDNSDGKHLKSSYARKWTFETNSTALDEDVFELDEELETRPDGVADDENAQDGVESVDEEEDEVAELESVHDLKAFSLPASSPLLLKARRRNSQKYPAGNMWDETQEKVHDTHDDSTMFATSLPINITKFKGKKPVQPPTEDEPKDKPVRFGTTYDPSLTEMVAMSAQLQSLPNPFNRAVSEERFKHDHDDDDDGPMIPPHILAAQAYVVEGEEIYGTAPDTDR</sequence>
<feature type="region of interest" description="Disordered" evidence="2">
    <location>
        <begin position="426"/>
        <end position="450"/>
    </location>
</feature>
<dbReference type="GO" id="GO:0005737">
    <property type="term" value="C:cytoplasm"/>
    <property type="evidence" value="ECO:0007669"/>
    <property type="project" value="TreeGrafter"/>
</dbReference>
<evidence type="ECO:0000313" key="4">
    <source>
        <dbReference type="Proteomes" id="UP000612746"/>
    </source>
</evidence>
<keyword evidence="1" id="KW-0175">Coiled coil</keyword>
<dbReference type="PANTHER" id="PTHR21844">
    <property type="entry name" value="AKT1 SUBSTRATE 1 PROTEIN"/>
    <property type="match status" value="1"/>
</dbReference>
<feature type="compositionally biased region" description="Acidic residues" evidence="2">
    <location>
        <begin position="322"/>
        <end position="333"/>
    </location>
</feature>
<dbReference type="OrthoDB" id="5564103at2759"/>
<evidence type="ECO:0000313" key="3">
    <source>
        <dbReference type="EMBL" id="KAG2175798.1"/>
    </source>
</evidence>
<gene>
    <name evidence="3" type="ORF">INT44_000276</name>
</gene>
<organism evidence="3 4">
    <name type="scientific">Umbelopsis vinacea</name>
    <dbReference type="NCBI Taxonomy" id="44442"/>
    <lineage>
        <taxon>Eukaryota</taxon>
        <taxon>Fungi</taxon>
        <taxon>Fungi incertae sedis</taxon>
        <taxon>Mucoromycota</taxon>
        <taxon>Mucoromycotina</taxon>
        <taxon>Umbelopsidomycetes</taxon>
        <taxon>Umbelopsidales</taxon>
        <taxon>Umbelopsidaceae</taxon>
        <taxon>Umbelopsis</taxon>
    </lineage>
</organism>
<feature type="region of interest" description="Disordered" evidence="2">
    <location>
        <begin position="219"/>
        <end position="364"/>
    </location>
</feature>
<dbReference type="InterPro" id="IPR026682">
    <property type="entry name" value="AKT1S1"/>
</dbReference>
<dbReference type="Proteomes" id="UP000612746">
    <property type="component" value="Unassembled WGS sequence"/>
</dbReference>
<dbReference type="PANTHER" id="PTHR21844:SF2">
    <property type="entry name" value="PROLINE-RICH AKT1 SUBSTRATE 1"/>
    <property type="match status" value="1"/>
</dbReference>
<feature type="coiled-coil region" evidence="1">
    <location>
        <begin position="150"/>
        <end position="211"/>
    </location>
</feature>
<dbReference type="AlphaFoldDB" id="A0A8H7PKZ4"/>
<feature type="compositionally biased region" description="Acidic residues" evidence="2">
    <location>
        <begin position="340"/>
        <end position="362"/>
    </location>
</feature>
<accession>A0A8H7PKZ4</accession>
<evidence type="ECO:0000256" key="1">
    <source>
        <dbReference type="SAM" id="Coils"/>
    </source>
</evidence>
<dbReference type="EMBL" id="JAEPRA010000014">
    <property type="protein sequence ID" value="KAG2175798.1"/>
    <property type="molecule type" value="Genomic_DNA"/>
</dbReference>
<dbReference type="GO" id="GO:0032007">
    <property type="term" value="P:negative regulation of TOR signaling"/>
    <property type="evidence" value="ECO:0007669"/>
    <property type="project" value="InterPro"/>
</dbReference>